<organism evidence="1 2">
    <name type="scientific">Araneus ventricosus</name>
    <name type="common">Orbweaver spider</name>
    <name type="synonym">Epeira ventricosa</name>
    <dbReference type="NCBI Taxonomy" id="182803"/>
    <lineage>
        <taxon>Eukaryota</taxon>
        <taxon>Metazoa</taxon>
        <taxon>Ecdysozoa</taxon>
        <taxon>Arthropoda</taxon>
        <taxon>Chelicerata</taxon>
        <taxon>Arachnida</taxon>
        <taxon>Araneae</taxon>
        <taxon>Araneomorphae</taxon>
        <taxon>Entelegynae</taxon>
        <taxon>Araneoidea</taxon>
        <taxon>Araneidae</taxon>
        <taxon>Araneus</taxon>
    </lineage>
</organism>
<accession>A0A4Y2W412</accession>
<proteinExistence type="predicted"/>
<name>A0A4Y2W412_ARAVE</name>
<evidence type="ECO:0000313" key="1">
    <source>
        <dbReference type="EMBL" id="GBO32035.1"/>
    </source>
</evidence>
<protein>
    <submittedName>
        <fullName evidence="1">Uncharacterized protein</fullName>
    </submittedName>
</protein>
<dbReference type="EMBL" id="BGPR01055469">
    <property type="protein sequence ID" value="GBO32035.1"/>
    <property type="molecule type" value="Genomic_DNA"/>
</dbReference>
<sequence>IKKIEIECAAVLALTKLQLRILQIPESKGRGGVAESLAVARGLRIPNRRSIEAPSPSEPVCTLNHTMGQKRPPFGVVRKVERVLRQMLSSSSTSVQITRVRPG</sequence>
<reference evidence="1 2" key="1">
    <citation type="journal article" date="2019" name="Sci. Rep.">
        <title>Orb-weaving spider Araneus ventricosus genome elucidates the spidroin gene catalogue.</title>
        <authorList>
            <person name="Kono N."/>
            <person name="Nakamura H."/>
            <person name="Ohtoshi R."/>
            <person name="Moran D.A.P."/>
            <person name="Shinohara A."/>
            <person name="Yoshida Y."/>
            <person name="Fujiwara M."/>
            <person name="Mori M."/>
            <person name="Tomita M."/>
            <person name="Arakawa K."/>
        </authorList>
    </citation>
    <scope>NUCLEOTIDE SEQUENCE [LARGE SCALE GENOMIC DNA]</scope>
</reference>
<comment type="caution">
    <text evidence="1">The sequence shown here is derived from an EMBL/GenBank/DDBJ whole genome shotgun (WGS) entry which is preliminary data.</text>
</comment>
<dbReference type="AlphaFoldDB" id="A0A4Y2W412"/>
<feature type="non-terminal residue" evidence="1">
    <location>
        <position position="1"/>
    </location>
</feature>
<evidence type="ECO:0000313" key="2">
    <source>
        <dbReference type="Proteomes" id="UP000499080"/>
    </source>
</evidence>
<dbReference type="Proteomes" id="UP000499080">
    <property type="component" value="Unassembled WGS sequence"/>
</dbReference>
<gene>
    <name evidence="1" type="ORF">AVEN_181407_1</name>
</gene>
<keyword evidence="2" id="KW-1185">Reference proteome</keyword>